<sequence length="372" mass="39211">MLDELGFPPSHSVADAATQSPANSLRTALACAARGWPVLPLAPGRKTPAANCARCQGSAHSPATCECIAHGRWCHGFHAATDDSDRIRDWWKSQPRFGVGVACGAAGLLVLDIDAHETPLPQRERLLPGIPIGDHVSLNGLQHGFHSLALLAALRQEADPALDTGTLRVRTPSGGLHVWYRTAPGQTWLCSTGSSPRRALAWQVDVRAQGGYIVAPNTVTGSGRYEVLPGSATPAPLPGWLETELIRTGHQSASLPRQSTGHPTPFRARQAVIAAGAGRDSATRILAAALATIAECRATPEGASFTEKLNRAAFTTGGLVAAGHLDQHAAETVLLEASEHARPGQQRRCASVIRAGLAAGMRRPLVLKDDRP</sequence>
<dbReference type="AlphaFoldDB" id="A0AAU8J7J2"/>
<dbReference type="EMBL" id="CP159535">
    <property type="protein sequence ID" value="XCJ75924.1"/>
    <property type="molecule type" value="Genomic_DNA"/>
</dbReference>
<reference evidence="2" key="1">
    <citation type="submission" date="2024-06" db="EMBL/GenBank/DDBJ databases">
        <title>Streptomyces sp. strain HUAS MG91 genome sequences.</title>
        <authorList>
            <person name="Mo P."/>
        </authorList>
    </citation>
    <scope>NUCLEOTIDE SEQUENCE</scope>
    <source>
        <strain evidence="2">HUAS MG91</strain>
        <plasmid evidence="2">punmamed1</plasmid>
    </source>
</reference>
<proteinExistence type="predicted"/>
<name>A0AAU8J7J2_9ACTN</name>
<dbReference type="CDD" id="cd04859">
    <property type="entry name" value="Prim_Pol"/>
    <property type="match status" value="1"/>
</dbReference>
<gene>
    <name evidence="2" type="ORF">ABII15_38500</name>
</gene>
<dbReference type="SUPFAM" id="SSF56747">
    <property type="entry name" value="Prim-pol domain"/>
    <property type="match status" value="1"/>
</dbReference>
<feature type="domain" description="DNA primase/polymerase bifunctional N-terminal" evidence="1">
    <location>
        <begin position="28"/>
        <end position="241"/>
    </location>
</feature>
<dbReference type="SMART" id="SM00943">
    <property type="entry name" value="Prim-Pol"/>
    <property type="match status" value="1"/>
</dbReference>
<dbReference type="RefSeq" id="WP_353947338.1">
    <property type="nucleotide sequence ID" value="NZ_CP159535.1"/>
</dbReference>
<accession>A0AAU8J7J2</accession>
<keyword evidence="2" id="KW-0614">Plasmid</keyword>
<dbReference type="Pfam" id="PF09250">
    <property type="entry name" value="Prim-Pol"/>
    <property type="match status" value="1"/>
</dbReference>
<protein>
    <submittedName>
        <fullName evidence="2">Bifunctional DNA primase/polymerase</fullName>
    </submittedName>
</protein>
<organism evidence="2">
    <name type="scientific">Streptomyces tabacisoli</name>
    <dbReference type="NCBI Taxonomy" id="3156398"/>
    <lineage>
        <taxon>Bacteria</taxon>
        <taxon>Bacillati</taxon>
        <taxon>Actinomycetota</taxon>
        <taxon>Actinomycetes</taxon>
        <taxon>Kitasatosporales</taxon>
        <taxon>Streptomycetaceae</taxon>
        <taxon>Streptomyces</taxon>
    </lineage>
</organism>
<evidence type="ECO:0000259" key="1">
    <source>
        <dbReference type="SMART" id="SM00943"/>
    </source>
</evidence>
<dbReference type="InterPro" id="IPR015330">
    <property type="entry name" value="DNA_primase/pol_bifunc_N"/>
</dbReference>
<evidence type="ECO:0000313" key="2">
    <source>
        <dbReference type="EMBL" id="XCJ75924.1"/>
    </source>
</evidence>
<dbReference type="KEGG" id="stac:ABII15_38500"/>
<geneLocation type="plasmid" evidence="2">
    <name>punmamed1</name>
</geneLocation>